<sequence length="176" mass="20415">GARRAAAHNQKYTLGKQENWLHFFTFIYASAIGFFYCSVVSIGRTEDPQSNNLHNDPHTRHSDDNRHKHVERWTNFSADASQHKDENTDIVEKLLSENGPTLLETIKAFQFVHDRYLKDADWFMEAEYDTLVLLDSLTIILLQRVLVTTHLAVCFLGLTTVYKFDSLVYYLHPCGY</sequence>
<feature type="non-terminal residue" evidence="2">
    <location>
        <position position="1"/>
    </location>
</feature>
<gene>
    <name evidence="2" type="ORF">HPG69_001988</name>
</gene>
<evidence type="ECO:0000313" key="3">
    <source>
        <dbReference type="Proteomes" id="UP000551758"/>
    </source>
</evidence>
<protein>
    <submittedName>
        <fullName evidence="2">Uncharacterized protein</fullName>
    </submittedName>
</protein>
<keyword evidence="3" id="KW-1185">Reference proteome</keyword>
<accession>A0A7J7FC52</accession>
<feature type="transmembrane region" description="Helical" evidence="1">
    <location>
        <begin position="20"/>
        <end position="42"/>
    </location>
</feature>
<evidence type="ECO:0000313" key="2">
    <source>
        <dbReference type="EMBL" id="KAF5925541.1"/>
    </source>
</evidence>
<proteinExistence type="predicted"/>
<reference evidence="2 3" key="1">
    <citation type="journal article" date="2020" name="Mol. Biol. Evol.">
        <title>Interspecific Gene Flow and the Evolution of Specialization in Black and White Rhinoceros.</title>
        <authorList>
            <person name="Moodley Y."/>
            <person name="Westbury M.V."/>
            <person name="Russo I.M."/>
            <person name="Gopalakrishnan S."/>
            <person name="Rakotoarivelo A."/>
            <person name="Olsen R.A."/>
            <person name="Prost S."/>
            <person name="Tunstall T."/>
            <person name="Ryder O.A."/>
            <person name="Dalen L."/>
            <person name="Bruford M.W."/>
        </authorList>
    </citation>
    <scope>NUCLEOTIDE SEQUENCE [LARGE SCALE GENOMIC DNA]</scope>
    <source>
        <strain evidence="2">SBR-YM</strain>
        <tissue evidence="2">Skin</tissue>
    </source>
</reference>
<dbReference type="AlphaFoldDB" id="A0A7J7FC52"/>
<organism evidence="2 3">
    <name type="scientific">Diceros bicornis minor</name>
    <name type="common">South-central black rhinoceros</name>
    <dbReference type="NCBI Taxonomy" id="77932"/>
    <lineage>
        <taxon>Eukaryota</taxon>
        <taxon>Metazoa</taxon>
        <taxon>Chordata</taxon>
        <taxon>Craniata</taxon>
        <taxon>Vertebrata</taxon>
        <taxon>Euteleostomi</taxon>
        <taxon>Mammalia</taxon>
        <taxon>Eutheria</taxon>
        <taxon>Laurasiatheria</taxon>
        <taxon>Perissodactyla</taxon>
        <taxon>Rhinocerotidae</taxon>
        <taxon>Diceros</taxon>
    </lineage>
</organism>
<comment type="caution">
    <text evidence="2">The sequence shown here is derived from an EMBL/GenBank/DDBJ whole genome shotgun (WGS) entry which is preliminary data.</text>
</comment>
<evidence type="ECO:0000256" key="1">
    <source>
        <dbReference type="SAM" id="Phobius"/>
    </source>
</evidence>
<keyword evidence="1" id="KW-0812">Transmembrane</keyword>
<dbReference type="EMBL" id="JACDTQ010000812">
    <property type="protein sequence ID" value="KAF5925541.1"/>
    <property type="molecule type" value="Genomic_DNA"/>
</dbReference>
<dbReference type="Proteomes" id="UP000551758">
    <property type="component" value="Unassembled WGS sequence"/>
</dbReference>
<keyword evidence="1" id="KW-0472">Membrane</keyword>
<name>A0A7J7FC52_DICBM</name>
<keyword evidence="1" id="KW-1133">Transmembrane helix</keyword>